<reference evidence="2 3" key="1">
    <citation type="journal article" date="2016" name="Nat. Commun.">
        <title>Thousands of microbial genomes shed light on interconnected biogeochemical processes in an aquifer system.</title>
        <authorList>
            <person name="Anantharaman K."/>
            <person name="Brown C.T."/>
            <person name="Hug L.A."/>
            <person name="Sharon I."/>
            <person name="Castelle C.J."/>
            <person name="Probst A.J."/>
            <person name="Thomas B.C."/>
            <person name="Singh A."/>
            <person name="Wilkins M.J."/>
            <person name="Karaoz U."/>
            <person name="Brodie E.L."/>
            <person name="Williams K.H."/>
            <person name="Hubbard S.S."/>
            <person name="Banfield J.F."/>
        </authorList>
    </citation>
    <scope>NUCLEOTIDE SEQUENCE [LARGE SCALE GENOMIC DNA]</scope>
</reference>
<dbReference type="PROSITE" id="PS51462">
    <property type="entry name" value="NUDIX"/>
    <property type="match status" value="1"/>
</dbReference>
<organism evidence="2 3">
    <name type="scientific">Candidatus Ryanbacteria bacterium RIFCSPLOWO2_02_FULL_47_14</name>
    <dbReference type="NCBI Taxonomy" id="1802129"/>
    <lineage>
        <taxon>Bacteria</taxon>
        <taxon>Candidatus Ryaniibacteriota</taxon>
    </lineage>
</organism>
<proteinExistence type="predicted"/>
<dbReference type="AlphaFoldDB" id="A0A1G2H138"/>
<feature type="domain" description="Nudix hydrolase" evidence="1">
    <location>
        <begin position="50"/>
        <end position="190"/>
    </location>
</feature>
<evidence type="ECO:0000313" key="2">
    <source>
        <dbReference type="EMBL" id="OGZ56182.1"/>
    </source>
</evidence>
<evidence type="ECO:0000259" key="1">
    <source>
        <dbReference type="PROSITE" id="PS51462"/>
    </source>
</evidence>
<dbReference type="EMBL" id="MHNZ01000023">
    <property type="protein sequence ID" value="OGZ56182.1"/>
    <property type="molecule type" value="Genomic_DNA"/>
</dbReference>
<comment type="caution">
    <text evidence="2">The sequence shown here is derived from an EMBL/GenBank/DDBJ whole genome shotgun (WGS) entry which is preliminary data.</text>
</comment>
<protein>
    <recommendedName>
        <fullName evidence="1">Nudix hydrolase domain-containing protein</fullName>
    </recommendedName>
</protein>
<sequence length="196" mass="22989">MSKILVVKTKILFPDNIWEGFQEQSSGEILKLIDKHKEYIERPHVEDDESYQQIIPQIILKVGKKIFLHKIPKTGSEGRLHDMWPIFLGGHVDDTDLGIWEAAEREFEEELNYKGNVVKKEFLGIVKMHDTPVNRVHLGLVWLFEGDCEDFEFTGDHGISEGKFVSIRELNSYRDRMTYWSQTCVPYFLKKFVIED</sequence>
<gene>
    <name evidence="2" type="ORF">A3J04_00850</name>
</gene>
<name>A0A1G2H138_9BACT</name>
<dbReference type="InterPro" id="IPR015797">
    <property type="entry name" value="NUDIX_hydrolase-like_dom_sf"/>
</dbReference>
<dbReference type="InterPro" id="IPR000086">
    <property type="entry name" value="NUDIX_hydrolase_dom"/>
</dbReference>
<dbReference type="Proteomes" id="UP000177954">
    <property type="component" value="Unassembled WGS sequence"/>
</dbReference>
<evidence type="ECO:0000313" key="3">
    <source>
        <dbReference type="Proteomes" id="UP000177954"/>
    </source>
</evidence>
<dbReference type="SUPFAM" id="SSF55811">
    <property type="entry name" value="Nudix"/>
    <property type="match status" value="1"/>
</dbReference>
<dbReference type="Gene3D" id="3.90.79.10">
    <property type="entry name" value="Nucleoside Triphosphate Pyrophosphohydrolase"/>
    <property type="match status" value="1"/>
</dbReference>
<accession>A0A1G2H138</accession>
<dbReference type="Pfam" id="PF00293">
    <property type="entry name" value="NUDIX"/>
    <property type="match status" value="1"/>
</dbReference>